<dbReference type="SUPFAM" id="SSF74853">
    <property type="entry name" value="Lamin A/C globular tail domain"/>
    <property type="match status" value="1"/>
</dbReference>
<proteinExistence type="predicted"/>
<organism evidence="2 3">
    <name type="scientific">Prosthecochloris ethylica</name>
    <dbReference type="NCBI Taxonomy" id="2743976"/>
    <lineage>
        <taxon>Bacteria</taxon>
        <taxon>Pseudomonadati</taxon>
        <taxon>Chlorobiota</taxon>
        <taxon>Chlorobiia</taxon>
        <taxon>Chlorobiales</taxon>
        <taxon>Chlorobiaceae</taxon>
        <taxon>Prosthecochloris</taxon>
    </lineage>
</organism>
<protein>
    <submittedName>
        <fullName evidence="2">Lamin tail domain-containing protein</fullName>
    </submittedName>
</protein>
<gene>
    <name evidence="2" type="ORF">INT08_02730</name>
</gene>
<dbReference type="Proteomes" id="UP000619838">
    <property type="component" value="Unassembled WGS sequence"/>
</dbReference>
<sequence>MRPHHLLLCLFCAVLIGCNDYSEEDFPVSGPSLHATRPPGPVINEIMFAPRSTTSSAGAEQPEYIEIYNAGPSAIDLSGWRIEDSPSPSGRIYTFEFSEFPSPNHLLGPDEYAVITPEPDRTVTGSRLQQCYPFTAALKGLSVYVDDRKTLSLNNDHDCIRLIDDKGNLVDEVCYDEAWHNPYLRETRGYALEKFSPLLSSSTASSWSTCLDGTCSGTPGKQNSLYLPAHETSRAPNMMTATETFSPNGDGLNDTAVFLLTLPAGAYQMTFTIHDRSGSEICRPADGLPSGPTARLTWDGTTTHGSTAASGSYLARAEIQGTTGPLIFESTIVLAR</sequence>
<feature type="domain" description="LTD" evidence="1">
    <location>
        <begin position="29"/>
        <end position="177"/>
    </location>
</feature>
<name>A0ABR9XQI4_9CHLB</name>
<dbReference type="EMBL" id="JADGII010000003">
    <property type="protein sequence ID" value="MBF0636098.1"/>
    <property type="molecule type" value="Genomic_DNA"/>
</dbReference>
<keyword evidence="3" id="KW-1185">Reference proteome</keyword>
<dbReference type="Gene3D" id="2.60.40.1260">
    <property type="entry name" value="Lamin Tail domain"/>
    <property type="match status" value="1"/>
</dbReference>
<evidence type="ECO:0000259" key="1">
    <source>
        <dbReference type="PROSITE" id="PS51841"/>
    </source>
</evidence>
<dbReference type="Pfam" id="PF13860">
    <property type="entry name" value="FlgD_ig"/>
    <property type="match status" value="1"/>
</dbReference>
<evidence type="ECO:0000313" key="3">
    <source>
        <dbReference type="Proteomes" id="UP000619838"/>
    </source>
</evidence>
<evidence type="ECO:0000313" key="2">
    <source>
        <dbReference type="EMBL" id="MBF0636098.1"/>
    </source>
</evidence>
<dbReference type="Pfam" id="PF00932">
    <property type="entry name" value="LTD"/>
    <property type="match status" value="1"/>
</dbReference>
<dbReference type="InterPro" id="IPR001322">
    <property type="entry name" value="Lamin_tail_dom"/>
</dbReference>
<dbReference type="PROSITE" id="PS51257">
    <property type="entry name" value="PROKAR_LIPOPROTEIN"/>
    <property type="match status" value="1"/>
</dbReference>
<dbReference type="InterPro" id="IPR036415">
    <property type="entry name" value="Lamin_tail_dom_sf"/>
</dbReference>
<dbReference type="RefSeq" id="WP_175187286.1">
    <property type="nucleotide sequence ID" value="NZ_JABVZQ010000006.1"/>
</dbReference>
<accession>A0ABR9XQI4</accession>
<dbReference type="PROSITE" id="PS51841">
    <property type="entry name" value="LTD"/>
    <property type="match status" value="1"/>
</dbReference>
<dbReference type="Gene3D" id="2.60.40.4070">
    <property type="match status" value="1"/>
</dbReference>
<comment type="caution">
    <text evidence="2">The sequence shown here is derived from an EMBL/GenBank/DDBJ whole genome shotgun (WGS) entry which is preliminary data.</text>
</comment>
<reference evidence="2 3" key="1">
    <citation type="journal article" date="2020" name="Microorganisms">
        <title>Simultaneous Genome Sequencing of Prosthecochloris ethylica and Desulfuromonas acetoxidans within a Syntrophic Mixture Reveals Unique Pili and Protein Interactions.</title>
        <authorList>
            <person name="Kyndt J.A."/>
            <person name="Van Beeumen J.J."/>
            <person name="Meyer T.E."/>
        </authorList>
    </citation>
    <scope>NUCLEOTIDE SEQUENCE [LARGE SCALE GENOMIC DNA]</scope>
    <source>
        <strain evidence="2 3">N3</strain>
    </source>
</reference>
<dbReference type="InterPro" id="IPR025965">
    <property type="entry name" value="FlgD/Vpr_Ig-like"/>
</dbReference>